<gene>
    <name evidence="7" type="ORF">CHTY_001770</name>
</gene>
<evidence type="ECO:0000256" key="4">
    <source>
        <dbReference type="PROSITE-ProRule" id="PRU00182"/>
    </source>
</evidence>
<dbReference type="PROSITE" id="PS50889">
    <property type="entry name" value="S4"/>
    <property type="match status" value="1"/>
</dbReference>
<dbReference type="Gene3D" id="3.30.2350.10">
    <property type="entry name" value="Pseudouridine synthase"/>
    <property type="match status" value="1"/>
</dbReference>
<comment type="caution">
    <text evidence="7">The sequence shown here is derived from an EMBL/GenBank/DDBJ whole genome shotgun (WGS) entry which is preliminary data.</text>
</comment>
<dbReference type="RefSeq" id="WP_203552212.1">
    <property type="nucleotide sequence ID" value="NZ_JACAOD020000006.1"/>
</dbReference>
<dbReference type="CDD" id="cd00165">
    <property type="entry name" value="S4"/>
    <property type="match status" value="1"/>
</dbReference>
<dbReference type="InterPro" id="IPR006145">
    <property type="entry name" value="PsdUridine_synth_RsuA/RluA"/>
</dbReference>
<dbReference type="EC" id="5.4.99.-" evidence="5"/>
<dbReference type="PANTHER" id="PTHR21600">
    <property type="entry name" value="MITOCHONDRIAL RNA PSEUDOURIDINE SYNTHASE"/>
    <property type="match status" value="1"/>
</dbReference>
<dbReference type="EMBL" id="JACAOD020000006">
    <property type="protein sequence ID" value="MBP5835950.1"/>
    <property type="molecule type" value="Genomic_DNA"/>
</dbReference>
<proteinExistence type="inferred from homology"/>
<keyword evidence="4" id="KW-0694">RNA-binding</keyword>
<organism evidence="7 8">
    <name type="scientific">Candidatus Phytoplasma meliae</name>
    <dbReference type="NCBI Taxonomy" id="1848402"/>
    <lineage>
        <taxon>Bacteria</taxon>
        <taxon>Bacillati</taxon>
        <taxon>Mycoplasmatota</taxon>
        <taxon>Mollicutes</taxon>
        <taxon>Acholeplasmatales</taxon>
        <taxon>Acholeplasmataceae</taxon>
        <taxon>Candidatus Phytoplasma</taxon>
        <taxon>16SrXIII (Mexican periwinkle virescence group)</taxon>
    </lineage>
</organism>
<comment type="catalytic activity">
    <reaction evidence="1 5">
        <text>a uridine in RNA = a pseudouridine in RNA</text>
        <dbReference type="Rhea" id="RHEA:48348"/>
        <dbReference type="Rhea" id="RHEA-COMP:12068"/>
        <dbReference type="Rhea" id="RHEA-COMP:12069"/>
        <dbReference type="ChEBI" id="CHEBI:65314"/>
        <dbReference type="ChEBI" id="CHEBI:65315"/>
    </reaction>
</comment>
<evidence type="ECO:0000313" key="8">
    <source>
        <dbReference type="Proteomes" id="UP001195571"/>
    </source>
</evidence>
<name>A0ABS5CYA1_9MOLU</name>
<dbReference type="Proteomes" id="UP001195571">
    <property type="component" value="Unassembled WGS sequence"/>
</dbReference>
<dbReference type="InterPro" id="IPR006225">
    <property type="entry name" value="PsdUridine_synth_RluC/D"/>
</dbReference>
<dbReference type="NCBIfam" id="TIGR00005">
    <property type="entry name" value="rluA_subfam"/>
    <property type="match status" value="1"/>
</dbReference>
<dbReference type="SUPFAM" id="SSF55174">
    <property type="entry name" value="Alpha-L RNA-binding motif"/>
    <property type="match status" value="1"/>
</dbReference>
<keyword evidence="8" id="KW-1185">Reference proteome</keyword>
<dbReference type="PANTHER" id="PTHR21600:SF44">
    <property type="entry name" value="RIBOSOMAL LARGE SUBUNIT PSEUDOURIDINE SYNTHASE D"/>
    <property type="match status" value="1"/>
</dbReference>
<dbReference type="SMART" id="SM00363">
    <property type="entry name" value="S4"/>
    <property type="match status" value="1"/>
</dbReference>
<dbReference type="InterPro" id="IPR020103">
    <property type="entry name" value="PsdUridine_synth_cat_dom_sf"/>
</dbReference>
<keyword evidence="3 5" id="KW-0413">Isomerase</keyword>
<feature type="domain" description="RNA-binding S4" evidence="6">
    <location>
        <begin position="16"/>
        <end position="75"/>
    </location>
</feature>
<evidence type="ECO:0000256" key="1">
    <source>
        <dbReference type="ARBA" id="ARBA00000073"/>
    </source>
</evidence>
<evidence type="ECO:0000313" key="7">
    <source>
        <dbReference type="EMBL" id="MBP5835950.1"/>
    </source>
</evidence>
<dbReference type="InterPro" id="IPR050188">
    <property type="entry name" value="RluA_PseudoU_synthase"/>
</dbReference>
<dbReference type="InterPro" id="IPR036986">
    <property type="entry name" value="S4_RNA-bd_sf"/>
</dbReference>
<dbReference type="PROSITE" id="PS01129">
    <property type="entry name" value="PSI_RLU"/>
    <property type="match status" value="1"/>
</dbReference>
<dbReference type="SUPFAM" id="SSF55120">
    <property type="entry name" value="Pseudouridine synthase"/>
    <property type="match status" value="1"/>
</dbReference>
<protein>
    <recommendedName>
        <fullName evidence="5">Pseudouridine synthase</fullName>
        <ecNumber evidence="5">5.4.99.-</ecNumber>
    </recommendedName>
</protein>
<comment type="function">
    <text evidence="5">Responsible for synthesis of pseudouridine from uracil.</text>
</comment>
<accession>A0ABS5CYA1</accession>
<dbReference type="CDD" id="cd02869">
    <property type="entry name" value="PseudoU_synth_RluA_like"/>
    <property type="match status" value="1"/>
</dbReference>
<evidence type="ECO:0000256" key="5">
    <source>
        <dbReference type="RuleBase" id="RU362028"/>
    </source>
</evidence>
<evidence type="ECO:0000259" key="6">
    <source>
        <dbReference type="SMART" id="SM00363"/>
    </source>
</evidence>
<comment type="similarity">
    <text evidence="2 5">Belongs to the pseudouridine synthase RluA family.</text>
</comment>
<dbReference type="Gene3D" id="3.10.290.10">
    <property type="entry name" value="RNA-binding S4 domain"/>
    <property type="match status" value="1"/>
</dbReference>
<dbReference type="InterPro" id="IPR002942">
    <property type="entry name" value="S4_RNA-bd"/>
</dbReference>
<evidence type="ECO:0000256" key="3">
    <source>
        <dbReference type="ARBA" id="ARBA00023235"/>
    </source>
</evidence>
<dbReference type="InterPro" id="IPR006224">
    <property type="entry name" value="PsdUridine_synth_RluA-like_CS"/>
</dbReference>
<evidence type="ECO:0000256" key="2">
    <source>
        <dbReference type="ARBA" id="ARBA00010876"/>
    </source>
</evidence>
<sequence length="303" mass="34821">MILKQDFIISQNESLQRLDHFLTLKTTFNKSKCQQLILSKHVLVNDNPSKKSYLLKQNDIVTIDVLESPPIPKIQQPYNLNLEIIYEDPYLAVINKPANLVVHPSLSFQGLTLVNGLLYQIKTLSCLDTLRPGIVHRLDKNTTGLMLIAKNNDVSQKLQQAFKNRTIKKIYQALIEGFLEDRGTIDLPISRHPHHRLKMTVLAQGKKAITHFTTLKRFHAYSLMECLLETGRTHQLRAHFAYLKHPIVGDQLYGSQSYNTDLGQFLHAQKIIMQHPITHQKMVFKAPLPFNFEQLIANLENNC</sequence>
<dbReference type="Pfam" id="PF01479">
    <property type="entry name" value="S4"/>
    <property type="match status" value="1"/>
</dbReference>
<dbReference type="Pfam" id="PF00849">
    <property type="entry name" value="PseudoU_synth_2"/>
    <property type="match status" value="1"/>
</dbReference>
<reference evidence="7" key="1">
    <citation type="submission" date="2021-04" db="EMBL/GenBank/DDBJ databases">
        <title>Genomic features of Candidatus Phytoplasma meliae isolate ChTYXIII (1SrXIII-G).</title>
        <authorList>
            <person name="Fernandez F.D."/>
            <person name="Conci L.R."/>
        </authorList>
    </citation>
    <scope>NUCLEOTIDE SEQUENCE [LARGE SCALE GENOMIC DNA]</scope>
    <source>
        <strain evidence="7">ChTYXIII-Mo</strain>
    </source>
</reference>